<reference evidence="7" key="1">
    <citation type="submission" date="2017-09" db="EMBL/GenBank/DDBJ databases">
        <title>Depth-based differentiation of microbial function through sediment-hosted aquifers and enrichment of novel symbionts in the deep terrestrial subsurface.</title>
        <authorList>
            <person name="Probst A.J."/>
            <person name="Ladd B."/>
            <person name="Jarett J.K."/>
            <person name="Geller-Mcgrath D.E."/>
            <person name="Sieber C.M.K."/>
            <person name="Emerson J.B."/>
            <person name="Anantharaman K."/>
            <person name="Thomas B.C."/>
            <person name="Malmstrom R."/>
            <person name="Stieglmeier M."/>
            <person name="Klingl A."/>
            <person name="Woyke T."/>
            <person name="Ryan C.M."/>
            <person name="Banfield J.F."/>
        </authorList>
    </citation>
    <scope>NUCLEOTIDE SEQUENCE [LARGE SCALE GENOMIC DNA]</scope>
</reference>
<dbReference type="Gene3D" id="3.40.50.20">
    <property type="match status" value="1"/>
</dbReference>
<dbReference type="Pfam" id="PF07478">
    <property type="entry name" value="Dala_Dala_lig_C"/>
    <property type="match status" value="1"/>
</dbReference>
<keyword evidence="4" id="KW-0547">Nucleotide-binding</keyword>
<dbReference type="AlphaFoldDB" id="A0A2M7ARA8"/>
<dbReference type="GO" id="GO:0046872">
    <property type="term" value="F:metal ion binding"/>
    <property type="evidence" value="ECO:0007669"/>
    <property type="project" value="InterPro"/>
</dbReference>
<dbReference type="SUPFAM" id="SSF52440">
    <property type="entry name" value="PreATP-grasp domain"/>
    <property type="match status" value="1"/>
</dbReference>
<keyword evidence="3" id="KW-0961">Cell wall biogenesis/degradation</keyword>
<evidence type="ECO:0000313" key="6">
    <source>
        <dbReference type="EMBL" id="PIU73119.1"/>
    </source>
</evidence>
<keyword evidence="4" id="KW-0067">ATP-binding</keyword>
<sequence length="334" mass="38054">MNDLKIAILYSDAKREYFPTEDQYISEYECKERAEMIAHNLSAMKITAATFPGDDQLTVNLKKFSPNFAINLVDSVYGQEYLQATIPAILELLKIPYTGTAMMGLTITTNKYFNKNLLEQYGLTTPKYQLITNPTDVIDPALDFPLIAKLNEVHGSLEIQENSISDNEKDLRSKISSLMNTYHQPVLIEEYVAGREVTAIVLEGANTKVYAAEKIFNPEKFKQKYQIVTFDDNFRDPDNLAYGYQKYELPPRAQLQVKKAFEILKMDDYAKFDLRVDASGRHYFIDCNANPAIGPKDCAISNILKLYDISFEEILKRIIKNTLNGQAADFKELA</sequence>
<organism evidence="6 7">
    <name type="scientific">Candidatus Shapirobacteria bacterium CG06_land_8_20_14_3_00_40_12</name>
    <dbReference type="NCBI Taxonomy" id="1974881"/>
    <lineage>
        <taxon>Bacteria</taxon>
        <taxon>Candidatus Shapironibacteriota</taxon>
    </lineage>
</organism>
<evidence type="ECO:0000259" key="5">
    <source>
        <dbReference type="PROSITE" id="PS50975"/>
    </source>
</evidence>
<dbReference type="PANTHER" id="PTHR23132">
    <property type="entry name" value="D-ALANINE--D-ALANINE LIGASE"/>
    <property type="match status" value="1"/>
</dbReference>
<gene>
    <name evidence="6" type="ORF">COS78_03880</name>
</gene>
<dbReference type="InterPro" id="IPR011761">
    <property type="entry name" value="ATP-grasp"/>
</dbReference>
<comment type="similarity">
    <text evidence="1">Belongs to the D-alanine--D-alanine ligase family.</text>
</comment>
<evidence type="ECO:0000256" key="1">
    <source>
        <dbReference type="ARBA" id="ARBA00010871"/>
    </source>
</evidence>
<accession>A0A2M7ARA8</accession>
<feature type="domain" description="ATP-grasp" evidence="5">
    <location>
        <begin position="115"/>
        <end position="320"/>
    </location>
</feature>
<dbReference type="GO" id="GO:0071555">
    <property type="term" value="P:cell wall organization"/>
    <property type="evidence" value="ECO:0007669"/>
    <property type="project" value="UniProtKB-KW"/>
</dbReference>
<name>A0A2M7ARA8_9BACT</name>
<evidence type="ECO:0000256" key="2">
    <source>
        <dbReference type="ARBA" id="ARBA00022598"/>
    </source>
</evidence>
<keyword evidence="2" id="KW-0436">Ligase</keyword>
<dbReference type="InterPro" id="IPR011095">
    <property type="entry name" value="Dala_Dala_lig_C"/>
</dbReference>
<dbReference type="GO" id="GO:0005524">
    <property type="term" value="F:ATP binding"/>
    <property type="evidence" value="ECO:0007669"/>
    <property type="project" value="UniProtKB-UniRule"/>
</dbReference>
<evidence type="ECO:0000256" key="4">
    <source>
        <dbReference type="PROSITE-ProRule" id="PRU00409"/>
    </source>
</evidence>
<dbReference type="InterPro" id="IPR016185">
    <property type="entry name" value="PreATP-grasp_dom_sf"/>
</dbReference>
<evidence type="ECO:0000256" key="3">
    <source>
        <dbReference type="ARBA" id="ARBA00023316"/>
    </source>
</evidence>
<dbReference type="PANTHER" id="PTHR23132:SF23">
    <property type="entry name" value="D-ALANINE--D-ALANINE LIGASE B"/>
    <property type="match status" value="1"/>
</dbReference>
<dbReference type="SUPFAM" id="SSF56059">
    <property type="entry name" value="Glutathione synthetase ATP-binding domain-like"/>
    <property type="match status" value="1"/>
</dbReference>
<proteinExistence type="inferred from homology"/>
<comment type="caution">
    <text evidence="6">The sequence shown here is derived from an EMBL/GenBank/DDBJ whole genome shotgun (WGS) entry which is preliminary data.</text>
</comment>
<evidence type="ECO:0000313" key="7">
    <source>
        <dbReference type="Proteomes" id="UP000231407"/>
    </source>
</evidence>
<dbReference type="GO" id="GO:0008716">
    <property type="term" value="F:D-alanine-D-alanine ligase activity"/>
    <property type="evidence" value="ECO:0007669"/>
    <property type="project" value="InterPro"/>
</dbReference>
<dbReference type="PROSITE" id="PS50975">
    <property type="entry name" value="ATP_GRASP"/>
    <property type="match status" value="1"/>
</dbReference>
<dbReference type="Gene3D" id="3.30.470.20">
    <property type="entry name" value="ATP-grasp fold, B domain"/>
    <property type="match status" value="2"/>
</dbReference>
<dbReference type="Proteomes" id="UP000231407">
    <property type="component" value="Unassembled WGS sequence"/>
</dbReference>
<protein>
    <recommendedName>
        <fullName evidence="5">ATP-grasp domain-containing protein</fullName>
    </recommendedName>
</protein>
<dbReference type="EMBL" id="PEWA01000053">
    <property type="protein sequence ID" value="PIU73119.1"/>
    <property type="molecule type" value="Genomic_DNA"/>
</dbReference>